<accession>A0ACB9BQD1</accession>
<keyword evidence="2" id="KW-1185">Reference proteome</keyword>
<sequence>MLTVYGDVWVEDCLSGLFSMTLQNAEACLLQQSWTSSLSMLPPPLTSKWKHSELEVTVIDVAIDIQLVCRHMVLSGVVKCLWDWRETSIVNWLWVEEEERRKKEFQNIPNIESEMLLPGGRPTTVLGFRDENNSSPSSETNSIKAVPVFPYPLSSITKPQKISMENNTCINKLEGKVAIITGGASGIGEATAHLFAKHGARMVVLADIQDELGKNLSISIGSHRCTYIHCDVTDEVQVKSLVDSTVDMYGQLDIMFSNAGIISKSNQTIVDLDMNHFDDLFAVNVRGMAACLKHAAGSMVEKKVKGIIICTASVLGRFAAPQHTDYCMSKHAVIALMKSASKQLGQYGIRVNSVSPSVVATPLMCNLLGAEATEVEKFVEPFTSLKGVVLKAEDVAEAVLFLASGESGFITGHDLAVDGGFTY</sequence>
<dbReference type="EMBL" id="CM042014">
    <property type="protein sequence ID" value="KAI3724133.1"/>
    <property type="molecule type" value="Genomic_DNA"/>
</dbReference>
<proteinExistence type="predicted"/>
<protein>
    <submittedName>
        <fullName evidence="1">Uncharacterized protein</fullName>
    </submittedName>
</protein>
<evidence type="ECO:0000313" key="1">
    <source>
        <dbReference type="EMBL" id="KAI3724133.1"/>
    </source>
</evidence>
<comment type="caution">
    <text evidence="1">The sequence shown here is derived from an EMBL/GenBank/DDBJ whole genome shotgun (WGS) entry which is preliminary data.</text>
</comment>
<dbReference type="Proteomes" id="UP001055811">
    <property type="component" value="Linkage Group LG06"/>
</dbReference>
<reference evidence="2" key="1">
    <citation type="journal article" date="2022" name="Mol. Ecol. Resour.">
        <title>The genomes of chicory, endive, great burdock and yacon provide insights into Asteraceae palaeo-polyploidization history and plant inulin production.</title>
        <authorList>
            <person name="Fan W."/>
            <person name="Wang S."/>
            <person name="Wang H."/>
            <person name="Wang A."/>
            <person name="Jiang F."/>
            <person name="Liu H."/>
            <person name="Zhao H."/>
            <person name="Xu D."/>
            <person name="Zhang Y."/>
        </authorList>
    </citation>
    <scope>NUCLEOTIDE SEQUENCE [LARGE SCALE GENOMIC DNA]</scope>
    <source>
        <strain evidence="2">cv. Punajuju</strain>
    </source>
</reference>
<reference evidence="1 2" key="2">
    <citation type="journal article" date="2022" name="Mol. Ecol. Resour.">
        <title>The genomes of chicory, endive, great burdock and yacon provide insights into Asteraceae paleo-polyploidization history and plant inulin production.</title>
        <authorList>
            <person name="Fan W."/>
            <person name="Wang S."/>
            <person name="Wang H."/>
            <person name="Wang A."/>
            <person name="Jiang F."/>
            <person name="Liu H."/>
            <person name="Zhao H."/>
            <person name="Xu D."/>
            <person name="Zhang Y."/>
        </authorList>
    </citation>
    <scope>NUCLEOTIDE SEQUENCE [LARGE SCALE GENOMIC DNA]</scope>
    <source>
        <strain evidence="2">cv. Punajuju</strain>
        <tissue evidence="1">Leaves</tissue>
    </source>
</reference>
<organism evidence="1 2">
    <name type="scientific">Cichorium intybus</name>
    <name type="common">Chicory</name>
    <dbReference type="NCBI Taxonomy" id="13427"/>
    <lineage>
        <taxon>Eukaryota</taxon>
        <taxon>Viridiplantae</taxon>
        <taxon>Streptophyta</taxon>
        <taxon>Embryophyta</taxon>
        <taxon>Tracheophyta</taxon>
        <taxon>Spermatophyta</taxon>
        <taxon>Magnoliopsida</taxon>
        <taxon>eudicotyledons</taxon>
        <taxon>Gunneridae</taxon>
        <taxon>Pentapetalae</taxon>
        <taxon>asterids</taxon>
        <taxon>campanulids</taxon>
        <taxon>Asterales</taxon>
        <taxon>Asteraceae</taxon>
        <taxon>Cichorioideae</taxon>
        <taxon>Cichorieae</taxon>
        <taxon>Cichoriinae</taxon>
        <taxon>Cichorium</taxon>
    </lineage>
</organism>
<evidence type="ECO:0000313" key="2">
    <source>
        <dbReference type="Proteomes" id="UP001055811"/>
    </source>
</evidence>
<name>A0ACB9BQD1_CICIN</name>
<gene>
    <name evidence="1" type="ORF">L2E82_35900</name>
</gene>